<keyword evidence="3" id="KW-1133">Transmembrane helix</keyword>
<reference evidence="5 6" key="1">
    <citation type="journal article" date="2025" name="Anaerobe">
        <title>Description of Anaerococcus kampingiae sp. nov., Anaerococcus groningensis sp. nov., Anaerococcus martiniensis sp. nov., and Anaerococcus cruorum sp. nov., isolated from human clinical specimens.</title>
        <authorList>
            <person name="Boiten K.E."/>
            <person name="Meijer J."/>
            <person name="van Wezel E.M."/>
            <person name="Veloo A.C.M."/>
        </authorList>
    </citation>
    <scope>NUCLEOTIDE SEQUENCE [LARGE SCALE GENOMIC DNA]</scope>
    <source>
        <strain evidence="5 6">ENR1039</strain>
    </source>
</reference>
<sequence length="936" mass="103437">MKRKKIYTGTLALALAIGIVSPVENNEFSSVVYAADSHISPNNEDSEETAPTDKEDSTNIGSNSEEKLSESQNPKIEELNNLTAEEANVKSSTRYKNASKTEQDAYINAIANGKNVKEDTPDKEIVDLIKNINEAKKNLGASSFFTYEQREGLSSTIAIAEKLSASIANNNEVKKEDKDKLISAISSAKAVEKDVNKSKDEITSSNNSLAQTIDDIVKANSLDANNSALTYDEIEKITPSETTSYGREYQRLYNLQKTAYSFYESADFNNINDQTTKNNLINELTESKKVYENLDASQTQLNDAYNKLNAAYNSALDKADTQNNEISRLKKQIEEATSKNPDAYENAGDSAKLTYDIAKARANELIAKDSTDAADLQKALNNLNLAKLALAPVKTKTIDNNQPKTSKQALQELINEAESYRNKDLYKLASDEDKKLYNNAITTAQAIVKKANPTDKEINAAIDTIKEIKDFIEKDGQNQKETDNEKLNRLIDDANRVINHPNYKNIAQQNRDDLEKALKKAQKAKKSADKEEILSAISDLEAAVNNPDTKELLADSIKLKSIESLEELLELAVKVQDHPDYEDVSNTQSKNLNEAMAAARKALKSGNETDIENARTFLTNQLNQSEIKPIVAKVIDTLDSEESSNLEELRQLLDLANKVKEHKDYKNVDKSLKDELENSIDQANLAIQSKDETKIKQAKLALEDTLDKFDDIKKDILKNNKSPKEKIEEIISGDKILRSSVTYKKAQKSLREAYEKAFEAAKAIVNKDDASDDELKTASDNLVKALNALDGNEFADRVEKLKQKYQKEGSNITDANKKAAVEAKIKILDDENATMDNLLEAESELTNALKLNGSSTPVTTTTTTTTPVTGTTTTTTPVTTTRKVPTTINPGSIVRTGIKSLVGVAVVLVVALGAFALTGKNKNNKDKTKRRDNNEI</sequence>
<feature type="region of interest" description="Disordered" evidence="2">
    <location>
        <begin position="39"/>
        <end position="74"/>
    </location>
</feature>
<feature type="coiled-coil region" evidence="1">
    <location>
        <begin position="477"/>
        <end position="534"/>
    </location>
</feature>
<comment type="caution">
    <text evidence="5">The sequence shown here is derived from an EMBL/GenBank/DDBJ whole genome shotgun (WGS) entry which is preliminary data.</text>
</comment>
<feature type="region of interest" description="Disordered" evidence="2">
    <location>
        <begin position="851"/>
        <end position="882"/>
    </location>
</feature>
<evidence type="ECO:0000313" key="5">
    <source>
        <dbReference type="EMBL" id="MFO3715261.1"/>
    </source>
</evidence>
<dbReference type="EMBL" id="JBGMEH010000001">
    <property type="protein sequence ID" value="MFO3715261.1"/>
    <property type="molecule type" value="Genomic_DNA"/>
</dbReference>
<organism evidence="5 6">
    <name type="scientific">Anaerococcus cruorum</name>
    <dbReference type="NCBI Taxonomy" id="3115617"/>
    <lineage>
        <taxon>Bacteria</taxon>
        <taxon>Bacillati</taxon>
        <taxon>Bacillota</taxon>
        <taxon>Tissierellia</taxon>
        <taxon>Tissierellales</taxon>
        <taxon>Peptoniphilaceae</taxon>
        <taxon>Anaerococcus</taxon>
    </lineage>
</organism>
<feature type="chain" id="PRO_5045892414" description="GA module" evidence="4">
    <location>
        <begin position="26"/>
        <end position="936"/>
    </location>
</feature>
<dbReference type="RefSeq" id="WP_410032161.1">
    <property type="nucleotide sequence ID" value="NZ_JBGMEH010000001.1"/>
</dbReference>
<name>A0ABW9MTW3_9FIRM</name>
<evidence type="ECO:0000313" key="6">
    <source>
        <dbReference type="Proteomes" id="UP001638015"/>
    </source>
</evidence>
<feature type="transmembrane region" description="Helical" evidence="3">
    <location>
        <begin position="900"/>
        <end position="919"/>
    </location>
</feature>
<dbReference type="Gene3D" id="1.20.120.1850">
    <property type="entry name" value="Ebh helix bundles repeating unit (S and A modules)"/>
    <property type="match status" value="4"/>
</dbReference>
<gene>
    <name evidence="5" type="ORF">ACCQ40_00495</name>
</gene>
<feature type="coiled-coil region" evidence="1">
    <location>
        <begin position="798"/>
        <end position="848"/>
    </location>
</feature>
<keyword evidence="1" id="KW-0175">Coiled coil</keyword>
<evidence type="ECO:0000256" key="1">
    <source>
        <dbReference type="SAM" id="Coils"/>
    </source>
</evidence>
<dbReference type="InterPro" id="IPR009063">
    <property type="entry name" value="Ig/albumin-bd_sf"/>
</dbReference>
<dbReference type="Proteomes" id="UP001638015">
    <property type="component" value="Unassembled WGS sequence"/>
</dbReference>
<proteinExistence type="predicted"/>
<protein>
    <recommendedName>
        <fullName evidence="7">GA module</fullName>
    </recommendedName>
</protein>
<keyword evidence="3" id="KW-0812">Transmembrane</keyword>
<feature type="coiled-coil region" evidence="1">
    <location>
        <begin position="305"/>
        <end position="346"/>
    </location>
</feature>
<keyword evidence="4" id="KW-0732">Signal</keyword>
<keyword evidence="3" id="KW-0472">Membrane</keyword>
<keyword evidence="6" id="KW-1185">Reference proteome</keyword>
<accession>A0ABW9MTW3</accession>
<feature type="coiled-coil region" evidence="1">
    <location>
        <begin position="673"/>
        <end position="715"/>
    </location>
</feature>
<dbReference type="SUPFAM" id="SSF46997">
    <property type="entry name" value="Bacterial immunoglobulin/albumin-binding domains"/>
    <property type="match status" value="1"/>
</dbReference>
<evidence type="ECO:0000256" key="4">
    <source>
        <dbReference type="SAM" id="SignalP"/>
    </source>
</evidence>
<dbReference type="Pfam" id="PF07554">
    <property type="entry name" value="FIVAR"/>
    <property type="match status" value="8"/>
</dbReference>
<feature type="compositionally biased region" description="Low complexity" evidence="2">
    <location>
        <begin position="856"/>
        <end position="882"/>
    </location>
</feature>
<evidence type="ECO:0000256" key="3">
    <source>
        <dbReference type="SAM" id="Phobius"/>
    </source>
</evidence>
<evidence type="ECO:0008006" key="7">
    <source>
        <dbReference type="Google" id="ProtNLM"/>
    </source>
</evidence>
<feature type="signal peptide" evidence="4">
    <location>
        <begin position="1"/>
        <end position="25"/>
    </location>
</feature>
<evidence type="ECO:0000256" key="2">
    <source>
        <dbReference type="SAM" id="MobiDB-lite"/>
    </source>
</evidence>